<dbReference type="AlphaFoldDB" id="A0A6C0BFV3"/>
<reference evidence="1" key="1">
    <citation type="journal article" date="2020" name="Nature">
        <title>Giant virus diversity and host interactions through global metagenomics.</title>
        <authorList>
            <person name="Schulz F."/>
            <person name="Roux S."/>
            <person name="Paez-Espino D."/>
            <person name="Jungbluth S."/>
            <person name="Walsh D.A."/>
            <person name="Denef V.J."/>
            <person name="McMahon K.D."/>
            <person name="Konstantinidis K.T."/>
            <person name="Eloe-Fadrosh E.A."/>
            <person name="Kyrpides N.C."/>
            <person name="Woyke T."/>
        </authorList>
    </citation>
    <scope>NUCLEOTIDE SEQUENCE</scope>
    <source>
        <strain evidence="1">GVMAG-M-3300013004-44</strain>
    </source>
</reference>
<name>A0A6C0BFV3_9ZZZZ</name>
<proteinExistence type="predicted"/>
<dbReference type="InterPro" id="IPR016024">
    <property type="entry name" value="ARM-type_fold"/>
</dbReference>
<sequence length="380" mass="43906">MASIHQDIQTVRSLRKDIRDPKLSPSTLKAIESIHQCMMTGSDQNGWKKVEWRGSVRPQQGQHQKNHYQHRSAKPIDHTSSYSFQNRSRNATATTAAAAATAATAHNENTVHTHEAEAPRRTFQESADGFRTSTQKYISKFKKTAGKVEDTILNTILLGKLNKFSEPNYNEIKEFITHIIDSGQTDMIKCFMSIVFEKAASEEIFCPLYARLLSELSTQYPVLLTEMENLFSEYMKIFEEIVDSSSETYNELCKRNVEKKYRRGYSQFLTELIKHNCIDTATFMKTITTIITQIELNLCMVESIKLNEEFADCLMKIMKAIKTNLPQEDDENHIYQIRTILKHDMIDRIQPLTLRHPDYTGVSNKARFTFLDIYESIQKF</sequence>
<protein>
    <recommendedName>
        <fullName evidence="2">MIF4G domain-containing protein</fullName>
    </recommendedName>
</protein>
<evidence type="ECO:0008006" key="2">
    <source>
        <dbReference type="Google" id="ProtNLM"/>
    </source>
</evidence>
<organism evidence="1">
    <name type="scientific">viral metagenome</name>
    <dbReference type="NCBI Taxonomy" id="1070528"/>
    <lineage>
        <taxon>unclassified sequences</taxon>
        <taxon>metagenomes</taxon>
        <taxon>organismal metagenomes</taxon>
    </lineage>
</organism>
<dbReference type="SUPFAM" id="SSF48371">
    <property type="entry name" value="ARM repeat"/>
    <property type="match status" value="1"/>
</dbReference>
<accession>A0A6C0BFV3</accession>
<dbReference type="Gene3D" id="1.25.40.180">
    <property type="match status" value="1"/>
</dbReference>
<evidence type="ECO:0000313" key="1">
    <source>
        <dbReference type="EMBL" id="QHS91026.1"/>
    </source>
</evidence>
<dbReference type="EMBL" id="MN739154">
    <property type="protein sequence ID" value="QHS91026.1"/>
    <property type="molecule type" value="Genomic_DNA"/>
</dbReference>